<dbReference type="InterPro" id="IPR047960">
    <property type="entry name" value="Transpos_IS1380"/>
</dbReference>
<gene>
    <name evidence="2" type="ORF">CBU02nite_40640</name>
</gene>
<evidence type="ECO:0000259" key="1">
    <source>
        <dbReference type="Pfam" id="PF13701"/>
    </source>
</evidence>
<dbReference type="InterPro" id="IPR012337">
    <property type="entry name" value="RNaseH-like_sf"/>
</dbReference>
<dbReference type="RefSeq" id="WP_146869468.1">
    <property type="nucleotide sequence ID" value="NZ_BKBC01000160.1"/>
</dbReference>
<dbReference type="EMBL" id="BKBC01000160">
    <property type="protein sequence ID" value="GEQ23558.1"/>
    <property type="molecule type" value="Genomic_DNA"/>
</dbReference>
<name>A0A512TUE5_CLOBU</name>
<sequence>MKIITQNEINIEKELRKLNLNAKFNDKKVTTAANFIFLELFKKIIGLSDLINDGISHEKGANSTFHVAEIIEYLIDANILGFSRFSHIEDLRKDEGYKKIKETERLASEKVCRDLLKDLPEETLLELRSINKKILNLKSRTEEIREVCINFDDTVVTIFGNQEGSGIGYNPRYNGRPSYKEKVGIISGTDELLDITLEDGKHHSNYEFLDFFKKCVEQLPTRYLLRRVRLDRGFFDEKNFTYFEDEGIEYVVKCKMYSSLKKIIEYINENPKDFKWENISSNFQVTEITLPLPKWERARRFVLVREKIEAKDKNQLTFDECFYRYEIIVTNIDYLTCEEIFHDYNQRCDVENNIDEIKEGFAFSENSLVNYKANEIYLLIKMIAYNVQNWFKQAIMPRDVQHHEIKTLRRIFLRVCGNICGKGYYRYLSFSQNSKLQSMIEFINVKVAEFGRKFVMLN</sequence>
<organism evidence="2 3">
    <name type="scientific">Clostridium butyricum</name>
    <dbReference type="NCBI Taxonomy" id="1492"/>
    <lineage>
        <taxon>Bacteria</taxon>
        <taxon>Bacillati</taxon>
        <taxon>Bacillota</taxon>
        <taxon>Clostridia</taxon>
        <taxon>Eubacteriales</taxon>
        <taxon>Clostridiaceae</taxon>
        <taxon>Clostridium</taxon>
    </lineage>
</organism>
<evidence type="ECO:0000313" key="2">
    <source>
        <dbReference type="EMBL" id="GEQ23558.1"/>
    </source>
</evidence>
<dbReference type="SUPFAM" id="SSF53098">
    <property type="entry name" value="Ribonuclease H-like"/>
    <property type="match status" value="1"/>
</dbReference>
<dbReference type="Pfam" id="PF13701">
    <property type="entry name" value="DDE_Tnp_1_4"/>
    <property type="match status" value="1"/>
</dbReference>
<dbReference type="Proteomes" id="UP000321089">
    <property type="component" value="Unassembled WGS sequence"/>
</dbReference>
<dbReference type="InterPro" id="IPR025668">
    <property type="entry name" value="Tnp_DDE_dom"/>
</dbReference>
<accession>A0A512TUE5</accession>
<comment type="caution">
    <text evidence="2">The sequence shown here is derived from an EMBL/GenBank/DDBJ whole genome shotgun (WGS) entry which is preliminary data.</text>
</comment>
<evidence type="ECO:0000313" key="3">
    <source>
        <dbReference type="Proteomes" id="UP000321089"/>
    </source>
</evidence>
<reference evidence="2 3" key="1">
    <citation type="submission" date="2019-07" db="EMBL/GenBank/DDBJ databases">
        <title>Whole genome shotgun sequence of Clostridium butyricum NBRC 3858.</title>
        <authorList>
            <person name="Hosoyama A."/>
            <person name="Uohara A."/>
            <person name="Ohji S."/>
            <person name="Ichikawa N."/>
        </authorList>
    </citation>
    <scope>NUCLEOTIDE SEQUENCE [LARGE SCALE GENOMIC DNA]</scope>
    <source>
        <strain evidence="2 3">NBRC 3858</strain>
    </source>
</reference>
<dbReference type="NCBIfam" id="NF033539">
    <property type="entry name" value="transpos_IS1380"/>
    <property type="match status" value="1"/>
</dbReference>
<proteinExistence type="predicted"/>
<feature type="domain" description="Transposase DDE" evidence="1">
    <location>
        <begin position="16"/>
        <end position="441"/>
    </location>
</feature>
<dbReference type="AlphaFoldDB" id="A0A512TUE5"/>
<protein>
    <submittedName>
        <fullName evidence="2">IS1380 family transposase</fullName>
    </submittedName>
</protein>